<proteinExistence type="predicted"/>
<dbReference type="EMBL" id="JAGSPC010000001">
    <property type="protein sequence ID" value="MBV7259942.1"/>
    <property type="molecule type" value="Genomic_DNA"/>
</dbReference>
<dbReference type="RefSeq" id="WP_218405118.1">
    <property type="nucleotide sequence ID" value="NZ_JAGSPC010000001.1"/>
</dbReference>
<accession>A0A9X1JPZ5</accession>
<comment type="caution">
    <text evidence="1">The sequence shown here is derived from an EMBL/GenBank/DDBJ whole genome shotgun (WGS) entry which is preliminary data.</text>
</comment>
<protein>
    <submittedName>
        <fullName evidence="1">Uncharacterized protein</fullName>
    </submittedName>
</protein>
<evidence type="ECO:0000313" key="2">
    <source>
        <dbReference type="Proteomes" id="UP001138681"/>
    </source>
</evidence>
<organism evidence="1 2">
    <name type="scientific">Erythrobacter crassostreae</name>
    <dbReference type="NCBI Taxonomy" id="2828328"/>
    <lineage>
        <taxon>Bacteria</taxon>
        <taxon>Pseudomonadati</taxon>
        <taxon>Pseudomonadota</taxon>
        <taxon>Alphaproteobacteria</taxon>
        <taxon>Sphingomonadales</taxon>
        <taxon>Erythrobacteraceae</taxon>
        <taxon>Erythrobacter/Porphyrobacter group</taxon>
        <taxon>Erythrobacter</taxon>
    </lineage>
</organism>
<sequence length="190" mass="21121">MTHLDGYEDIPFPFEKLSPQEGELTWIKEFEDSLIEGAVLEFPILHAELPGDLTDWTIIDRDRGTTLSLEATLPFRTAEDLAGSEFRPERENLEAFTGSVYLGDRHHLIDLHRIAFEKSGEGLIVTCDCLVALTNEGLGAGDDIEYDDTEWSFSAPLSVKEQIHNYRAGKSPTIAGRVAGMIAKVIGKTR</sequence>
<keyword evidence="2" id="KW-1185">Reference proteome</keyword>
<reference evidence="1" key="1">
    <citation type="submission" date="2021-04" db="EMBL/GenBank/DDBJ databases">
        <authorList>
            <person name="Pira H."/>
            <person name="Risdian C."/>
            <person name="Wink J."/>
        </authorList>
    </citation>
    <scope>NUCLEOTIDE SEQUENCE</scope>
    <source>
        <strain evidence="1">WH158</strain>
    </source>
</reference>
<dbReference type="AlphaFoldDB" id="A0A9X1JPZ5"/>
<name>A0A9X1JPZ5_9SPHN</name>
<dbReference type="Proteomes" id="UP001138681">
    <property type="component" value="Unassembled WGS sequence"/>
</dbReference>
<gene>
    <name evidence="1" type="ORF">KCG46_10225</name>
</gene>
<evidence type="ECO:0000313" key="1">
    <source>
        <dbReference type="EMBL" id="MBV7259942.1"/>
    </source>
</evidence>